<comment type="caution">
    <text evidence="2">The sequence shown here is derived from an EMBL/GenBank/DDBJ whole genome shotgun (WGS) entry which is preliminary data.</text>
</comment>
<keyword evidence="3" id="KW-1185">Reference proteome</keyword>
<evidence type="ECO:0000256" key="1">
    <source>
        <dbReference type="SAM" id="MobiDB-lite"/>
    </source>
</evidence>
<feature type="compositionally biased region" description="Polar residues" evidence="1">
    <location>
        <begin position="17"/>
        <end position="33"/>
    </location>
</feature>
<accession>A0A9P4Q2V0</accession>
<feature type="region of interest" description="Disordered" evidence="1">
    <location>
        <begin position="17"/>
        <end position="69"/>
    </location>
</feature>
<dbReference type="AlphaFoldDB" id="A0A9P4Q2V0"/>
<organism evidence="2 3">
    <name type="scientific">Polychaeton citri CBS 116435</name>
    <dbReference type="NCBI Taxonomy" id="1314669"/>
    <lineage>
        <taxon>Eukaryota</taxon>
        <taxon>Fungi</taxon>
        <taxon>Dikarya</taxon>
        <taxon>Ascomycota</taxon>
        <taxon>Pezizomycotina</taxon>
        <taxon>Dothideomycetes</taxon>
        <taxon>Dothideomycetidae</taxon>
        <taxon>Capnodiales</taxon>
        <taxon>Capnodiaceae</taxon>
        <taxon>Polychaeton</taxon>
    </lineage>
</organism>
<feature type="compositionally biased region" description="Basic and acidic residues" evidence="1">
    <location>
        <begin position="34"/>
        <end position="58"/>
    </location>
</feature>
<evidence type="ECO:0000313" key="3">
    <source>
        <dbReference type="Proteomes" id="UP000799441"/>
    </source>
</evidence>
<reference evidence="2" key="1">
    <citation type="journal article" date="2020" name="Stud. Mycol.">
        <title>101 Dothideomycetes genomes: a test case for predicting lifestyles and emergence of pathogens.</title>
        <authorList>
            <person name="Haridas S."/>
            <person name="Albert R."/>
            <person name="Binder M."/>
            <person name="Bloem J."/>
            <person name="Labutti K."/>
            <person name="Salamov A."/>
            <person name="Andreopoulos B."/>
            <person name="Baker S."/>
            <person name="Barry K."/>
            <person name="Bills G."/>
            <person name="Bluhm B."/>
            <person name="Cannon C."/>
            <person name="Castanera R."/>
            <person name="Culley D."/>
            <person name="Daum C."/>
            <person name="Ezra D."/>
            <person name="Gonzalez J."/>
            <person name="Henrissat B."/>
            <person name="Kuo A."/>
            <person name="Liang C."/>
            <person name="Lipzen A."/>
            <person name="Lutzoni F."/>
            <person name="Magnuson J."/>
            <person name="Mondo S."/>
            <person name="Nolan M."/>
            <person name="Ohm R."/>
            <person name="Pangilinan J."/>
            <person name="Park H.-J."/>
            <person name="Ramirez L."/>
            <person name="Alfaro M."/>
            <person name="Sun H."/>
            <person name="Tritt A."/>
            <person name="Yoshinaga Y."/>
            <person name="Zwiers L.-H."/>
            <person name="Turgeon B."/>
            <person name="Goodwin S."/>
            <person name="Spatafora J."/>
            <person name="Crous P."/>
            <person name="Grigoriev I."/>
        </authorList>
    </citation>
    <scope>NUCLEOTIDE SEQUENCE</scope>
    <source>
        <strain evidence="2">CBS 116435</strain>
    </source>
</reference>
<gene>
    <name evidence="2" type="ORF">K431DRAFT_286679</name>
</gene>
<sequence>MENKATTAICGCFAQRSARSSTSLRNSARTSHSTSDDNNHGVKLRDEMIPGHLDEVTSLRRNRKPPRQL</sequence>
<protein>
    <submittedName>
        <fullName evidence="2">Uncharacterized protein</fullName>
    </submittedName>
</protein>
<name>A0A9P4Q2V0_9PEZI</name>
<dbReference type="EMBL" id="MU003810">
    <property type="protein sequence ID" value="KAF2719552.1"/>
    <property type="molecule type" value="Genomic_DNA"/>
</dbReference>
<evidence type="ECO:0000313" key="2">
    <source>
        <dbReference type="EMBL" id="KAF2719552.1"/>
    </source>
</evidence>
<proteinExistence type="predicted"/>
<dbReference type="Proteomes" id="UP000799441">
    <property type="component" value="Unassembled WGS sequence"/>
</dbReference>
<feature type="compositionally biased region" description="Basic residues" evidence="1">
    <location>
        <begin position="60"/>
        <end position="69"/>
    </location>
</feature>